<dbReference type="Proteomes" id="UP000324800">
    <property type="component" value="Unassembled WGS sequence"/>
</dbReference>
<gene>
    <name evidence="1" type="ORF">EZS28_002911</name>
</gene>
<accession>A0A5J4X2Y7</accession>
<dbReference type="SUPFAM" id="SSF48371">
    <property type="entry name" value="ARM repeat"/>
    <property type="match status" value="1"/>
</dbReference>
<sequence length="105" mass="11835">MPSTFQHPQFEIISNFGGIDKLYSVFKRTDVNKKVKDKTTICIGKLYRSKELQGEMKTEIISHLKTLVNSSDSNTKDSSISTLKGLAQNPENKIEIEKGEFIVPT</sequence>
<comment type="caution">
    <text evidence="1">The sequence shown here is derived from an EMBL/GenBank/DDBJ whole genome shotgun (WGS) entry which is preliminary data.</text>
</comment>
<protein>
    <submittedName>
        <fullName evidence="1">Uncharacterized protein</fullName>
    </submittedName>
</protein>
<dbReference type="EMBL" id="SNRW01000370">
    <property type="protein sequence ID" value="KAA6401570.1"/>
    <property type="molecule type" value="Genomic_DNA"/>
</dbReference>
<dbReference type="InterPro" id="IPR016024">
    <property type="entry name" value="ARM-type_fold"/>
</dbReference>
<dbReference type="Gene3D" id="1.25.10.10">
    <property type="entry name" value="Leucine-rich Repeat Variant"/>
    <property type="match status" value="1"/>
</dbReference>
<dbReference type="InterPro" id="IPR011989">
    <property type="entry name" value="ARM-like"/>
</dbReference>
<proteinExistence type="predicted"/>
<evidence type="ECO:0000313" key="2">
    <source>
        <dbReference type="Proteomes" id="UP000324800"/>
    </source>
</evidence>
<reference evidence="1 2" key="1">
    <citation type="submission" date="2019-03" db="EMBL/GenBank/DDBJ databases">
        <title>Single cell metagenomics reveals metabolic interactions within the superorganism composed of flagellate Streblomastix strix and complex community of Bacteroidetes bacteria on its surface.</title>
        <authorList>
            <person name="Treitli S.C."/>
            <person name="Kolisko M."/>
            <person name="Husnik F."/>
            <person name="Keeling P."/>
            <person name="Hampl V."/>
        </authorList>
    </citation>
    <scope>NUCLEOTIDE SEQUENCE [LARGE SCALE GENOMIC DNA]</scope>
    <source>
        <strain evidence="1">ST1C</strain>
    </source>
</reference>
<name>A0A5J4X2Y7_9EUKA</name>
<evidence type="ECO:0000313" key="1">
    <source>
        <dbReference type="EMBL" id="KAA6401570.1"/>
    </source>
</evidence>
<organism evidence="1 2">
    <name type="scientific">Streblomastix strix</name>
    <dbReference type="NCBI Taxonomy" id="222440"/>
    <lineage>
        <taxon>Eukaryota</taxon>
        <taxon>Metamonada</taxon>
        <taxon>Preaxostyla</taxon>
        <taxon>Oxymonadida</taxon>
        <taxon>Streblomastigidae</taxon>
        <taxon>Streblomastix</taxon>
    </lineage>
</organism>
<dbReference type="AlphaFoldDB" id="A0A5J4X2Y7"/>